<dbReference type="NCBIfam" id="NF047833">
    <property type="entry name" value="TyroCdyMelC1"/>
    <property type="match status" value="1"/>
</dbReference>
<keyword evidence="2" id="KW-0186">Copper</keyword>
<evidence type="ECO:0000256" key="4">
    <source>
        <dbReference type="SAM" id="SignalP"/>
    </source>
</evidence>
<name>A0A1Z2L712_9ACTN</name>
<dbReference type="InterPro" id="IPR023199">
    <property type="entry name" value="GriE/MELC1_sf"/>
</dbReference>
<evidence type="ECO:0000313" key="5">
    <source>
        <dbReference type="EMBL" id="ARZ70073.1"/>
    </source>
</evidence>
<reference evidence="5 6" key="1">
    <citation type="submission" date="2017-06" db="EMBL/GenBank/DDBJ databases">
        <title>Streptomyces albireticuli Genome sequencing and assembly.</title>
        <authorList>
            <person name="Wang Y."/>
            <person name="Du B."/>
            <person name="Ding Y."/>
            <person name="Liu H."/>
            <person name="Hou Q."/>
            <person name="Liu K."/>
            <person name="Yao L."/>
            <person name="Wang C."/>
        </authorList>
    </citation>
    <scope>NUCLEOTIDE SEQUENCE [LARGE SCALE GENOMIC DNA]</scope>
    <source>
        <strain evidence="5 6">MDJK11</strain>
    </source>
</reference>
<accession>A0A1Z2L712</accession>
<sequence>MAVAGAALAAPTAMAATRTATAAMTDHSGHGGHGGPAAFDEVYQGRRIVGKPATGEHAAHGGFTASIDGKELHLMQNADGTWISVVNHYETFATPLAVTRAAVDKLRGATLVPIAT</sequence>
<dbReference type="EMBL" id="CP021744">
    <property type="protein sequence ID" value="ARZ70073.1"/>
    <property type="molecule type" value="Genomic_DNA"/>
</dbReference>
<feature type="signal peptide" evidence="4">
    <location>
        <begin position="1"/>
        <end position="15"/>
    </location>
</feature>
<dbReference type="Proteomes" id="UP000195755">
    <property type="component" value="Chromosome"/>
</dbReference>
<dbReference type="InterPro" id="IPR010928">
    <property type="entry name" value="MelC1"/>
</dbReference>
<dbReference type="Pfam" id="PF06236">
    <property type="entry name" value="MelC1"/>
    <property type="match status" value="1"/>
</dbReference>
<proteinExistence type="predicted"/>
<dbReference type="AlphaFoldDB" id="A0A1Z2L712"/>
<evidence type="ECO:0000313" key="6">
    <source>
        <dbReference type="Proteomes" id="UP000195755"/>
    </source>
</evidence>
<feature type="region of interest" description="Disordered" evidence="3">
    <location>
        <begin position="18"/>
        <end position="37"/>
    </location>
</feature>
<evidence type="ECO:0008006" key="7">
    <source>
        <dbReference type="Google" id="ProtNLM"/>
    </source>
</evidence>
<dbReference type="KEGG" id="salj:SMD11_4472"/>
<protein>
    <recommendedName>
        <fullName evidence="7">Tyrosinase</fullName>
    </recommendedName>
</protein>
<evidence type="ECO:0000256" key="3">
    <source>
        <dbReference type="SAM" id="MobiDB-lite"/>
    </source>
</evidence>
<evidence type="ECO:0000256" key="1">
    <source>
        <dbReference type="ARBA" id="ARBA00022729"/>
    </source>
</evidence>
<gene>
    <name evidence="5" type="ORF">SMD11_4472</name>
</gene>
<dbReference type="GO" id="GO:0005507">
    <property type="term" value="F:copper ion binding"/>
    <property type="evidence" value="ECO:0007669"/>
    <property type="project" value="InterPro"/>
</dbReference>
<feature type="chain" id="PRO_5039187779" description="Tyrosinase" evidence="4">
    <location>
        <begin position="16"/>
        <end position="116"/>
    </location>
</feature>
<organism evidence="5 6">
    <name type="scientific">Streptomyces albireticuli</name>
    <dbReference type="NCBI Taxonomy" id="1940"/>
    <lineage>
        <taxon>Bacteria</taxon>
        <taxon>Bacillati</taxon>
        <taxon>Actinomycetota</taxon>
        <taxon>Actinomycetes</taxon>
        <taxon>Kitasatosporales</taxon>
        <taxon>Streptomycetaceae</taxon>
        <taxon>Streptomyces</taxon>
    </lineage>
</organism>
<dbReference type="Gene3D" id="3.30.1880.10">
    <property type="entry name" value="protein ne1242 domain like"/>
    <property type="match status" value="1"/>
</dbReference>
<keyword evidence="1 4" id="KW-0732">Signal</keyword>
<evidence type="ECO:0000256" key="2">
    <source>
        <dbReference type="ARBA" id="ARBA00023008"/>
    </source>
</evidence>
<dbReference type="GO" id="GO:0042438">
    <property type="term" value="P:melanin biosynthetic process"/>
    <property type="evidence" value="ECO:0007669"/>
    <property type="project" value="InterPro"/>
</dbReference>